<dbReference type="STRING" id="62324.A0A182R1Y9"/>
<dbReference type="AlphaFoldDB" id="A0A182R1Y9"/>
<dbReference type="Pfam" id="PF01607">
    <property type="entry name" value="CBM_14"/>
    <property type="match status" value="4"/>
</dbReference>
<feature type="signal peptide" evidence="7">
    <location>
        <begin position="1"/>
        <end position="20"/>
    </location>
</feature>
<dbReference type="PANTHER" id="PTHR23301:SF0">
    <property type="entry name" value="CHITIN-BINDING TYPE-2 DOMAIN-CONTAINING PROTEIN-RELATED"/>
    <property type="match status" value="1"/>
</dbReference>
<protein>
    <recommendedName>
        <fullName evidence="8">Chitin-binding type-2 domain-containing protein</fullName>
    </recommendedName>
</protein>
<feature type="compositionally biased region" description="Basic and acidic residues" evidence="6">
    <location>
        <begin position="184"/>
        <end position="209"/>
    </location>
</feature>
<keyword evidence="3" id="KW-0677">Repeat</keyword>
<reference evidence="9" key="1">
    <citation type="submission" date="2020-05" db="UniProtKB">
        <authorList>
            <consortium name="EnsemblMetazoa"/>
        </authorList>
    </citation>
    <scope>IDENTIFICATION</scope>
    <source>
        <strain evidence="9">FUMOZ</strain>
    </source>
</reference>
<dbReference type="InterPro" id="IPR036508">
    <property type="entry name" value="Chitin-bd_dom_sf"/>
</dbReference>
<dbReference type="VEuPathDB" id="VectorBase:AFUN2_013136"/>
<evidence type="ECO:0000256" key="6">
    <source>
        <dbReference type="SAM" id="MobiDB-lite"/>
    </source>
</evidence>
<dbReference type="GO" id="GO:0005576">
    <property type="term" value="C:extracellular region"/>
    <property type="evidence" value="ECO:0007669"/>
    <property type="project" value="InterPro"/>
</dbReference>
<evidence type="ECO:0000256" key="4">
    <source>
        <dbReference type="ARBA" id="ARBA00023157"/>
    </source>
</evidence>
<evidence type="ECO:0000256" key="5">
    <source>
        <dbReference type="ARBA" id="ARBA00023180"/>
    </source>
</evidence>
<evidence type="ECO:0000256" key="7">
    <source>
        <dbReference type="SAM" id="SignalP"/>
    </source>
</evidence>
<evidence type="ECO:0000259" key="8">
    <source>
        <dbReference type="PROSITE" id="PS50940"/>
    </source>
</evidence>
<dbReference type="EnsemblMetazoa" id="AFUN000178-RA">
    <property type="protein sequence ID" value="AFUN000178-PA"/>
    <property type="gene ID" value="AFUN000178"/>
</dbReference>
<dbReference type="InterPro" id="IPR051940">
    <property type="entry name" value="Chitin_bind-dev_reg"/>
</dbReference>
<evidence type="ECO:0000256" key="2">
    <source>
        <dbReference type="ARBA" id="ARBA00022729"/>
    </source>
</evidence>
<evidence type="ECO:0000313" key="9">
    <source>
        <dbReference type="EnsemblMetazoa" id="AFUN000178-PA"/>
    </source>
</evidence>
<sequence length="411" mass="46688">MNVFQPLLAVVLCCVAFANGETGNKFNYDDGIPDVRCPQYDNPMNPVHLAIPNDCSKFQKCFGGRAFTISCPPGQEFGVHLQRCDYPTFARCQQGYVQPQPAGFSYDLGQVDTRCARYDDPFKPKHLPHPSDCKRFFKCFDGRAYELECPMGQEWGMKLNRCDYPSMAKCTAGRLDKPTSVVEGQKEKVVAETESKETKSKETESKESAIADNGETGEEVAEYIKPAKAAFSYDTGVNDVRCPKHDDPYRPIHLSHATDCRKFLKCFDGRAYTIDCPVGQEFGQRINRCDYPQFAQCSVQKDRKSLRKAAAPPGDDYYYDDYYDEERIPLDSTEWTPEQREMIEGITDGRCPQTDNPAEPIHFIHPKDCGKFYKCYDGRAYLILCPAGQHWSVRYDRCDYPKVAKCTIRGG</sequence>
<feature type="domain" description="Chitin-binding type-2" evidence="8">
    <location>
        <begin position="239"/>
        <end position="299"/>
    </location>
</feature>
<proteinExistence type="predicted"/>
<dbReference type="SUPFAM" id="SSF57625">
    <property type="entry name" value="Invertebrate chitin-binding proteins"/>
    <property type="match status" value="4"/>
</dbReference>
<dbReference type="SMART" id="SM00494">
    <property type="entry name" value="ChtBD2"/>
    <property type="match status" value="4"/>
</dbReference>
<keyword evidence="5" id="KW-0325">Glycoprotein</keyword>
<organism evidence="9">
    <name type="scientific">Anopheles funestus</name>
    <name type="common">African malaria mosquito</name>
    <dbReference type="NCBI Taxonomy" id="62324"/>
    <lineage>
        <taxon>Eukaryota</taxon>
        <taxon>Metazoa</taxon>
        <taxon>Ecdysozoa</taxon>
        <taxon>Arthropoda</taxon>
        <taxon>Hexapoda</taxon>
        <taxon>Insecta</taxon>
        <taxon>Pterygota</taxon>
        <taxon>Neoptera</taxon>
        <taxon>Endopterygota</taxon>
        <taxon>Diptera</taxon>
        <taxon>Nematocera</taxon>
        <taxon>Culicoidea</taxon>
        <taxon>Culicidae</taxon>
        <taxon>Anophelinae</taxon>
        <taxon>Anopheles</taxon>
    </lineage>
</organism>
<dbReference type="PROSITE" id="PS50940">
    <property type="entry name" value="CHIT_BIND_II"/>
    <property type="match status" value="4"/>
</dbReference>
<name>A0A182R1Y9_ANOFN</name>
<dbReference type="GO" id="GO:0008061">
    <property type="term" value="F:chitin binding"/>
    <property type="evidence" value="ECO:0007669"/>
    <property type="project" value="UniProtKB-KW"/>
</dbReference>
<feature type="domain" description="Chitin-binding type-2" evidence="8">
    <location>
        <begin position="34"/>
        <end position="94"/>
    </location>
</feature>
<evidence type="ECO:0000256" key="3">
    <source>
        <dbReference type="ARBA" id="ARBA00022737"/>
    </source>
</evidence>
<keyword evidence="1" id="KW-0147">Chitin-binding</keyword>
<accession>A0A182R1Y9</accession>
<dbReference type="PANTHER" id="PTHR23301">
    <property type="entry name" value="CHITIN BINDING PERITROPHIN-A"/>
    <property type="match status" value="1"/>
</dbReference>
<keyword evidence="4" id="KW-1015">Disulfide bond</keyword>
<keyword evidence="2 7" id="KW-0732">Signal</keyword>
<dbReference type="InterPro" id="IPR002557">
    <property type="entry name" value="Chitin-bd_dom"/>
</dbReference>
<feature type="region of interest" description="Disordered" evidence="6">
    <location>
        <begin position="181"/>
        <end position="216"/>
    </location>
</feature>
<evidence type="ECO:0000256" key="1">
    <source>
        <dbReference type="ARBA" id="ARBA00022669"/>
    </source>
</evidence>
<feature type="domain" description="Chitin-binding type-2" evidence="8">
    <location>
        <begin position="348"/>
        <end position="408"/>
    </location>
</feature>
<feature type="domain" description="Chitin-binding type-2" evidence="8">
    <location>
        <begin position="112"/>
        <end position="172"/>
    </location>
</feature>
<dbReference type="VEuPathDB" id="VectorBase:AFUN000178"/>
<feature type="chain" id="PRO_5021418872" description="Chitin-binding type-2 domain-containing protein" evidence="7">
    <location>
        <begin position="21"/>
        <end position="411"/>
    </location>
</feature>
<dbReference type="Gene3D" id="2.170.140.10">
    <property type="entry name" value="Chitin binding domain"/>
    <property type="match status" value="4"/>
</dbReference>